<organism evidence="7 8">
    <name type="scientific">Priestia taiwanensis</name>
    <dbReference type="NCBI Taxonomy" id="1347902"/>
    <lineage>
        <taxon>Bacteria</taxon>
        <taxon>Bacillati</taxon>
        <taxon>Bacillota</taxon>
        <taxon>Bacilli</taxon>
        <taxon>Bacillales</taxon>
        <taxon>Bacillaceae</taxon>
        <taxon>Priestia</taxon>
    </lineage>
</organism>
<dbReference type="InterPro" id="IPR013325">
    <property type="entry name" value="RNA_pol_sigma_r2"/>
</dbReference>
<dbReference type="GO" id="GO:0016987">
    <property type="term" value="F:sigma factor activity"/>
    <property type="evidence" value="ECO:0007669"/>
    <property type="project" value="UniProtKB-KW"/>
</dbReference>
<evidence type="ECO:0000259" key="6">
    <source>
        <dbReference type="Pfam" id="PF08281"/>
    </source>
</evidence>
<feature type="domain" description="RNA polymerase sigma factor 70 region 4 type 2" evidence="6">
    <location>
        <begin position="95"/>
        <end position="139"/>
    </location>
</feature>
<evidence type="ECO:0000313" key="8">
    <source>
        <dbReference type="Proteomes" id="UP000605259"/>
    </source>
</evidence>
<dbReference type="InterPro" id="IPR007627">
    <property type="entry name" value="RNA_pol_sigma70_r2"/>
</dbReference>
<dbReference type="InterPro" id="IPR036388">
    <property type="entry name" value="WH-like_DNA-bd_sf"/>
</dbReference>
<dbReference type="GO" id="GO:0006352">
    <property type="term" value="P:DNA-templated transcription initiation"/>
    <property type="evidence" value="ECO:0007669"/>
    <property type="project" value="InterPro"/>
</dbReference>
<evidence type="ECO:0000256" key="1">
    <source>
        <dbReference type="ARBA" id="ARBA00010641"/>
    </source>
</evidence>
<comment type="similarity">
    <text evidence="1">Belongs to the sigma-70 factor family. ECF subfamily.</text>
</comment>
<dbReference type="RefSeq" id="WP_188389619.1">
    <property type="nucleotide sequence ID" value="NZ_BMFK01000004.1"/>
</dbReference>
<evidence type="ECO:0000256" key="4">
    <source>
        <dbReference type="ARBA" id="ARBA00023163"/>
    </source>
</evidence>
<dbReference type="PANTHER" id="PTHR43133:SF51">
    <property type="entry name" value="RNA POLYMERASE SIGMA FACTOR"/>
    <property type="match status" value="1"/>
</dbReference>
<dbReference type="InterPro" id="IPR013249">
    <property type="entry name" value="RNA_pol_sigma70_r4_t2"/>
</dbReference>
<dbReference type="EMBL" id="BMFK01000004">
    <property type="protein sequence ID" value="GGE81066.1"/>
    <property type="molecule type" value="Genomic_DNA"/>
</dbReference>
<reference evidence="7" key="1">
    <citation type="journal article" date="2014" name="Int. J. Syst. Evol. Microbiol.">
        <title>Complete genome sequence of Corynebacterium casei LMG S-19264T (=DSM 44701T), isolated from a smear-ripened cheese.</title>
        <authorList>
            <consortium name="US DOE Joint Genome Institute (JGI-PGF)"/>
            <person name="Walter F."/>
            <person name="Albersmeier A."/>
            <person name="Kalinowski J."/>
            <person name="Ruckert C."/>
        </authorList>
    </citation>
    <scope>NUCLEOTIDE SEQUENCE</scope>
    <source>
        <strain evidence="7">CGMCC 1.12698</strain>
    </source>
</reference>
<dbReference type="SUPFAM" id="SSF88946">
    <property type="entry name" value="Sigma2 domain of RNA polymerase sigma factors"/>
    <property type="match status" value="1"/>
</dbReference>
<keyword evidence="3" id="KW-0731">Sigma factor</keyword>
<accession>A0A917AVV3</accession>
<name>A0A917AVV3_9BACI</name>
<comment type="caution">
    <text evidence="7">The sequence shown here is derived from an EMBL/GenBank/DDBJ whole genome shotgun (WGS) entry which is preliminary data.</text>
</comment>
<evidence type="ECO:0000256" key="2">
    <source>
        <dbReference type="ARBA" id="ARBA00023015"/>
    </source>
</evidence>
<proteinExistence type="inferred from homology"/>
<sequence>MDVLKLVSKARKGNDEAFERLIGLYQHQLYRTAYMYAGNQEEALRIVQDTICEAYISFKDLKKLDYFLAWLTRILLHHAYRAKQEIDEMEGPDSLQGVLMQLDENYQTVILLSYYYDLPIDHIAWHLNVSEVTVSTYMRNVTKLLPHLEEGGILHGQKKTY</sequence>
<evidence type="ECO:0000256" key="3">
    <source>
        <dbReference type="ARBA" id="ARBA00023082"/>
    </source>
</evidence>
<keyword evidence="2" id="KW-0805">Transcription regulation</keyword>
<dbReference type="Gene3D" id="1.10.10.10">
    <property type="entry name" value="Winged helix-like DNA-binding domain superfamily/Winged helix DNA-binding domain"/>
    <property type="match status" value="1"/>
</dbReference>
<dbReference type="AlphaFoldDB" id="A0A917AVV3"/>
<dbReference type="InterPro" id="IPR013324">
    <property type="entry name" value="RNA_pol_sigma_r3/r4-like"/>
</dbReference>
<dbReference type="GO" id="GO:0000428">
    <property type="term" value="C:DNA-directed RNA polymerase complex"/>
    <property type="evidence" value="ECO:0007669"/>
    <property type="project" value="UniProtKB-KW"/>
</dbReference>
<keyword evidence="8" id="KW-1185">Reference proteome</keyword>
<dbReference type="Pfam" id="PF04542">
    <property type="entry name" value="Sigma70_r2"/>
    <property type="match status" value="1"/>
</dbReference>
<keyword evidence="4" id="KW-0804">Transcription</keyword>
<dbReference type="Proteomes" id="UP000605259">
    <property type="component" value="Unassembled WGS sequence"/>
</dbReference>
<reference evidence="7" key="2">
    <citation type="submission" date="2020-09" db="EMBL/GenBank/DDBJ databases">
        <authorList>
            <person name="Sun Q."/>
            <person name="Zhou Y."/>
        </authorList>
    </citation>
    <scope>NUCLEOTIDE SEQUENCE</scope>
    <source>
        <strain evidence="7">CGMCC 1.12698</strain>
    </source>
</reference>
<keyword evidence="7" id="KW-0240">DNA-directed RNA polymerase</keyword>
<evidence type="ECO:0000313" key="7">
    <source>
        <dbReference type="EMBL" id="GGE81066.1"/>
    </source>
</evidence>
<gene>
    <name evidence="7" type="ORF">GCM10007140_33290</name>
</gene>
<protein>
    <submittedName>
        <fullName evidence="7">DNA-directed RNA polymerase sigma-70 factor</fullName>
    </submittedName>
</protein>
<dbReference type="Pfam" id="PF08281">
    <property type="entry name" value="Sigma70_r4_2"/>
    <property type="match status" value="1"/>
</dbReference>
<feature type="domain" description="RNA polymerase sigma-70 region 2" evidence="5">
    <location>
        <begin position="21"/>
        <end position="82"/>
    </location>
</feature>
<dbReference type="GO" id="GO:0003677">
    <property type="term" value="F:DNA binding"/>
    <property type="evidence" value="ECO:0007669"/>
    <property type="project" value="InterPro"/>
</dbReference>
<dbReference type="Gene3D" id="1.10.1740.10">
    <property type="match status" value="1"/>
</dbReference>
<evidence type="ECO:0000259" key="5">
    <source>
        <dbReference type="Pfam" id="PF04542"/>
    </source>
</evidence>
<dbReference type="InterPro" id="IPR039425">
    <property type="entry name" value="RNA_pol_sigma-70-like"/>
</dbReference>
<dbReference type="PANTHER" id="PTHR43133">
    <property type="entry name" value="RNA POLYMERASE ECF-TYPE SIGMA FACTO"/>
    <property type="match status" value="1"/>
</dbReference>
<dbReference type="SUPFAM" id="SSF88659">
    <property type="entry name" value="Sigma3 and sigma4 domains of RNA polymerase sigma factors"/>
    <property type="match status" value="1"/>
</dbReference>